<keyword evidence="2" id="KW-1185">Reference proteome</keyword>
<sequence length="345" mass="39336">MSKPLAYPTRVALCDLFTLYHQCHRDAALSSKFVKSCVRTIGSEAMINDVKPMLPILMEWFIELDGNNEISSLEPLIRSFVYLPTRAILLDSILVYDETTFMRIASNGSSQLTFFVSENVYALVQKYPSYALAVRFKLVQAQLLPDLALRLTITHIHDEVNFLNGELAGLPSWILSQSTNIAPLITAMKNKLCELAKEETGKESPTQLEMAKILRAIIGLLGFFGIKATEEQYRVCFDVIRKSNTERTIELSLCFILICAEQVLRLPIRERNGLLRHVLESTVTEMPALIAVEFAANQILQVEEMVREKLKMGIMIPKLYLFEMQKLFKTVEVDIYAKFRQTQEE</sequence>
<dbReference type="GO" id="GO:0032039">
    <property type="term" value="C:integrator complex"/>
    <property type="evidence" value="ECO:0007669"/>
    <property type="project" value="InterPro"/>
</dbReference>
<dbReference type="OrthoDB" id="3363059at2759"/>
<dbReference type="PANTHER" id="PTHR28608:SF1">
    <property type="entry name" value="INTEGRATOR COMPLEX SUBUNIT 2"/>
    <property type="match status" value="1"/>
</dbReference>
<dbReference type="AlphaFoldDB" id="A0A8H7Q9S9"/>
<name>A0A8H7Q9S9_9FUNG</name>
<protein>
    <submittedName>
        <fullName evidence="1">Uncharacterized protein</fullName>
    </submittedName>
</protein>
<proteinExistence type="predicted"/>
<organism evidence="1 2">
    <name type="scientific">Umbelopsis vinacea</name>
    <dbReference type="NCBI Taxonomy" id="44442"/>
    <lineage>
        <taxon>Eukaryota</taxon>
        <taxon>Fungi</taxon>
        <taxon>Fungi incertae sedis</taxon>
        <taxon>Mucoromycota</taxon>
        <taxon>Mucoromycotina</taxon>
        <taxon>Umbelopsidomycetes</taxon>
        <taxon>Umbelopsidales</taxon>
        <taxon>Umbelopsidaceae</taxon>
        <taxon>Umbelopsis</taxon>
    </lineage>
</organism>
<comment type="caution">
    <text evidence="1">The sequence shown here is derived from an EMBL/GenBank/DDBJ whole genome shotgun (WGS) entry which is preliminary data.</text>
</comment>
<dbReference type="GO" id="GO:0034472">
    <property type="term" value="P:snRNA 3'-end processing"/>
    <property type="evidence" value="ECO:0007669"/>
    <property type="project" value="TreeGrafter"/>
</dbReference>
<dbReference type="Pfam" id="PF14750">
    <property type="entry name" value="INTS2"/>
    <property type="match status" value="1"/>
</dbReference>
<dbReference type="EMBL" id="JAEPRA010000003">
    <property type="protein sequence ID" value="KAG2187813.1"/>
    <property type="molecule type" value="Genomic_DNA"/>
</dbReference>
<evidence type="ECO:0000313" key="1">
    <source>
        <dbReference type="EMBL" id="KAG2187813.1"/>
    </source>
</evidence>
<dbReference type="InterPro" id="IPR029321">
    <property type="entry name" value="INTS2"/>
</dbReference>
<dbReference type="PANTHER" id="PTHR28608">
    <property type="entry name" value="INTEGRATOR COMPLEX SUBUNIT 2"/>
    <property type="match status" value="1"/>
</dbReference>
<reference evidence="1" key="1">
    <citation type="submission" date="2020-12" db="EMBL/GenBank/DDBJ databases">
        <title>Metabolic potential, ecology and presence of endohyphal bacteria is reflected in genomic diversity of Mucoromycotina.</title>
        <authorList>
            <person name="Muszewska A."/>
            <person name="Okrasinska A."/>
            <person name="Steczkiewicz K."/>
            <person name="Drgas O."/>
            <person name="Orlowska M."/>
            <person name="Perlinska-Lenart U."/>
            <person name="Aleksandrzak-Piekarczyk T."/>
            <person name="Szatraj K."/>
            <person name="Zielenkiewicz U."/>
            <person name="Pilsyk S."/>
            <person name="Malc E."/>
            <person name="Mieczkowski P."/>
            <person name="Kruszewska J.S."/>
            <person name="Biernat P."/>
            <person name="Pawlowska J."/>
        </authorList>
    </citation>
    <scope>NUCLEOTIDE SEQUENCE</scope>
    <source>
        <strain evidence="1">WA0000051536</strain>
    </source>
</reference>
<accession>A0A8H7Q9S9</accession>
<evidence type="ECO:0000313" key="2">
    <source>
        <dbReference type="Proteomes" id="UP000612746"/>
    </source>
</evidence>
<dbReference type="Proteomes" id="UP000612746">
    <property type="component" value="Unassembled WGS sequence"/>
</dbReference>
<gene>
    <name evidence="1" type="ORF">INT44_005503</name>
</gene>